<comment type="catalytic activity">
    <reaction evidence="14">
        <text>(2R,3S)-3-isopropylmalate + NAD(+) = 4-methyl-2-oxopentanoate + CO2 + NADH</text>
        <dbReference type="Rhea" id="RHEA:32271"/>
        <dbReference type="ChEBI" id="CHEBI:16526"/>
        <dbReference type="ChEBI" id="CHEBI:17865"/>
        <dbReference type="ChEBI" id="CHEBI:35121"/>
        <dbReference type="ChEBI" id="CHEBI:57540"/>
        <dbReference type="ChEBI" id="CHEBI:57945"/>
        <dbReference type="EC" id="1.1.1.85"/>
    </reaction>
</comment>
<dbReference type="GO" id="GO:0009098">
    <property type="term" value="P:L-leucine biosynthetic process"/>
    <property type="evidence" value="ECO:0007669"/>
    <property type="project" value="UniProtKB-KW"/>
</dbReference>
<dbReference type="GO" id="GO:0005829">
    <property type="term" value="C:cytosol"/>
    <property type="evidence" value="ECO:0007669"/>
    <property type="project" value="TreeGrafter"/>
</dbReference>
<proteinExistence type="inferred from homology"/>
<name>A0AAD2CGQ2_9STRA</name>
<comment type="cofactor">
    <cofactor evidence="14">
        <name>Mg(2+)</name>
        <dbReference type="ChEBI" id="CHEBI:18420"/>
    </cofactor>
    <cofactor evidence="14">
        <name>Mn(2+)</name>
        <dbReference type="ChEBI" id="CHEBI:29035"/>
    </cofactor>
    <text evidence="14">Binds 1 Mg(2+) or Mn(2+) ion per subunit.</text>
</comment>
<keyword evidence="12 14" id="KW-0520">NAD</keyword>
<dbReference type="AlphaFoldDB" id="A0AAD2CGQ2"/>
<dbReference type="EC" id="1.1.1.85" evidence="5 14"/>
<evidence type="ECO:0000256" key="13">
    <source>
        <dbReference type="ARBA" id="ARBA00023304"/>
    </source>
</evidence>
<dbReference type="FunFam" id="3.40.718.10:FF:000028">
    <property type="entry name" value="3-isopropylmalate dehydrogenase"/>
    <property type="match status" value="1"/>
</dbReference>
<dbReference type="GO" id="GO:0003862">
    <property type="term" value="F:3-isopropylmalate dehydrogenase activity"/>
    <property type="evidence" value="ECO:0007669"/>
    <property type="project" value="UniProtKB-EC"/>
</dbReference>
<evidence type="ECO:0000256" key="9">
    <source>
        <dbReference type="ARBA" id="ARBA00022723"/>
    </source>
</evidence>
<keyword evidence="10" id="KW-0460">Magnesium</keyword>
<comment type="cofactor">
    <cofactor evidence="1">
        <name>Mn(2+)</name>
        <dbReference type="ChEBI" id="CHEBI:29035"/>
    </cofactor>
</comment>
<evidence type="ECO:0000256" key="15">
    <source>
        <dbReference type="SAM" id="SignalP"/>
    </source>
</evidence>
<dbReference type="PROSITE" id="PS00470">
    <property type="entry name" value="IDH_IMDH"/>
    <property type="match status" value="1"/>
</dbReference>
<sequence length="402" mass="42971">MVSLNLALSLLLATGTQAFVPAANKPFNSALNAVSKKDTYSVTLLPGDGIGPEITAATKVALEALTTKCGFTIELKEALIGGAAIDEKNDPFPQESLDQCLGSDSVLLACIGGYKWDNNPRELRPESGLLKMRKEMGLFANLRPAKVLPQLIDASTLKREVVEGVDVMVVRELTGDVYFGTPKGIDVIDGQRVGYNNMIYSESEIDRIARVAGDVASKRGGKLCSVDKANVLDVSQLWRDVVTQVITDDFKDVELSHMYVDNAAMQLIRWPKQFDTIVCGNIFGDILSDEASMLVGSLGMLPSASIGESGPGVFEPCHGSAPDIAGEDKANPLAMILSAAMMLKYDLDRPAEAQMLEDAVEAVLDQGIRTPDIKQEGDGCKLVGCKEMGQAVADVVASMALN</sequence>
<feature type="chain" id="PRO_5042036931" description="3-isopropylmalate dehydrogenase" evidence="15">
    <location>
        <begin position="19"/>
        <end position="402"/>
    </location>
</feature>
<dbReference type="GO" id="GO:0051287">
    <property type="term" value="F:NAD binding"/>
    <property type="evidence" value="ECO:0007669"/>
    <property type="project" value="InterPro"/>
</dbReference>
<keyword evidence="8" id="KW-0028">Amino-acid biosynthesis</keyword>
<accession>A0AAD2CGQ2</accession>
<comment type="similarity">
    <text evidence="3">Belongs to the isocitrate and isopropylmalate dehydrogenases family. LeuB type 1 subfamily.</text>
</comment>
<comment type="caution">
    <text evidence="17">The sequence shown here is derived from an EMBL/GenBank/DDBJ whole genome shotgun (WGS) entry which is preliminary data.</text>
</comment>
<protein>
    <recommendedName>
        <fullName evidence="5 14">3-isopropylmalate dehydrogenase</fullName>
        <ecNumber evidence="5 14">1.1.1.85</ecNumber>
    </recommendedName>
</protein>
<evidence type="ECO:0000256" key="11">
    <source>
        <dbReference type="ARBA" id="ARBA00023002"/>
    </source>
</evidence>
<comment type="subcellular location">
    <subcellularLocation>
        <location evidence="2">Cytoplasm</location>
    </subcellularLocation>
</comment>
<evidence type="ECO:0000256" key="1">
    <source>
        <dbReference type="ARBA" id="ARBA00001936"/>
    </source>
</evidence>
<keyword evidence="13 14" id="KW-0100">Branched-chain amino acid biosynthesis</keyword>
<evidence type="ECO:0000313" key="17">
    <source>
        <dbReference type="EMBL" id="CAJ1934435.1"/>
    </source>
</evidence>
<evidence type="ECO:0000256" key="10">
    <source>
        <dbReference type="ARBA" id="ARBA00022842"/>
    </source>
</evidence>
<evidence type="ECO:0000313" key="18">
    <source>
        <dbReference type="Proteomes" id="UP001295423"/>
    </source>
</evidence>
<evidence type="ECO:0000256" key="5">
    <source>
        <dbReference type="ARBA" id="ARBA00013101"/>
    </source>
</evidence>
<dbReference type="InterPro" id="IPR004429">
    <property type="entry name" value="Isopropylmalate_DH"/>
</dbReference>
<organism evidence="17 18">
    <name type="scientific">Cylindrotheca closterium</name>
    <dbReference type="NCBI Taxonomy" id="2856"/>
    <lineage>
        <taxon>Eukaryota</taxon>
        <taxon>Sar</taxon>
        <taxon>Stramenopiles</taxon>
        <taxon>Ochrophyta</taxon>
        <taxon>Bacillariophyta</taxon>
        <taxon>Bacillariophyceae</taxon>
        <taxon>Bacillariophycidae</taxon>
        <taxon>Bacillariales</taxon>
        <taxon>Bacillariaceae</taxon>
        <taxon>Cylindrotheca</taxon>
    </lineage>
</organism>
<dbReference type="NCBIfam" id="TIGR00169">
    <property type="entry name" value="leuB"/>
    <property type="match status" value="1"/>
</dbReference>
<keyword evidence="18" id="KW-1185">Reference proteome</keyword>
<comment type="pathway">
    <text evidence="14">Amino-acid biosynthesis; L-leucine biosynthesis; L-leucine from 3-methyl-2-oxobutanoate: step 3/4.</text>
</comment>
<dbReference type="SMART" id="SM01329">
    <property type="entry name" value="Iso_dh"/>
    <property type="match status" value="1"/>
</dbReference>
<feature type="signal peptide" evidence="15">
    <location>
        <begin position="1"/>
        <end position="18"/>
    </location>
</feature>
<comment type="subunit">
    <text evidence="4 14">Homodimer.</text>
</comment>
<evidence type="ECO:0000256" key="8">
    <source>
        <dbReference type="ARBA" id="ARBA00022605"/>
    </source>
</evidence>
<keyword evidence="11" id="KW-0560">Oxidoreductase</keyword>
<dbReference type="PANTHER" id="PTHR42979:SF1">
    <property type="entry name" value="3-ISOPROPYLMALATE DEHYDROGENASE"/>
    <property type="match status" value="1"/>
</dbReference>
<keyword evidence="6 14" id="KW-0432">Leucine biosynthesis</keyword>
<evidence type="ECO:0000256" key="14">
    <source>
        <dbReference type="RuleBase" id="RU004445"/>
    </source>
</evidence>
<keyword evidence="7" id="KW-0963">Cytoplasm</keyword>
<dbReference type="GO" id="GO:0000287">
    <property type="term" value="F:magnesium ion binding"/>
    <property type="evidence" value="ECO:0007669"/>
    <property type="project" value="InterPro"/>
</dbReference>
<feature type="domain" description="Isopropylmalate dehydrogenase-like" evidence="16">
    <location>
        <begin position="41"/>
        <end position="392"/>
    </location>
</feature>
<dbReference type="InterPro" id="IPR019818">
    <property type="entry name" value="IsoCit/isopropylmalate_DH_CS"/>
</dbReference>
<dbReference type="Proteomes" id="UP001295423">
    <property type="component" value="Unassembled WGS sequence"/>
</dbReference>
<dbReference type="SUPFAM" id="SSF53659">
    <property type="entry name" value="Isocitrate/Isopropylmalate dehydrogenase-like"/>
    <property type="match status" value="1"/>
</dbReference>
<evidence type="ECO:0000256" key="4">
    <source>
        <dbReference type="ARBA" id="ARBA00011738"/>
    </source>
</evidence>
<gene>
    <name evidence="17" type="ORF">CYCCA115_LOCUS3775</name>
</gene>
<reference evidence="17" key="1">
    <citation type="submission" date="2023-08" db="EMBL/GenBank/DDBJ databases">
        <authorList>
            <person name="Audoor S."/>
            <person name="Bilcke G."/>
        </authorList>
    </citation>
    <scope>NUCLEOTIDE SEQUENCE</scope>
</reference>
<dbReference type="PANTHER" id="PTHR42979">
    <property type="entry name" value="3-ISOPROPYLMALATE DEHYDROGENASE"/>
    <property type="match status" value="1"/>
</dbReference>
<keyword evidence="15" id="KW-0732">Signal</keyword>
<evidence type="ECO:0000256" key="7">
    <source>
        <dbReference type="ARBA" id="ARBA00022490"/>
    </source>
</evidence>
<dbReference type="Gene3D" id="3.40.718.10">
    <property type="entry name" value="Isopropylmalate Dehydrogenase"/>
    <property type="match status" value="1"/>
</dbReference>
<dbReference type="Pfam" id="PF00180">
    <property type="entry name" value="Iso_dh"/>
    <property type="match status" value="1"/>
</dbReference>
<evidence type="ECO:0000256" key="12">
    <source>
        <dbReference type="ARBA" id="ARBA00023027"/>
    </source>
</evidence>
<dbReference type="EMBL" id="CAKOGP040000335">
    <property type="protein sequence ID" value="CAJ1934435.1"/>
    <property type="molecule type" value="Genomic_DNA"/>
</dbReference>
<keyword evidence="9 14" id="KW-0479">Metal-binding</keyword>
<evidence type="ECO:0000259" key="16">
    <source>
        <dbReference type="SMART" id="SM01329"/>
    </source>
</evidence>
<evidence type="ECO:0000256" key="2">
    <source>
        <dbReference type="ARBA" id="ARBA00004496"/>
    </source>
</evidence>
<evidence type="ECO:0000256" key="6">
    <source>
        <dbReference type="ARBA" id="ARBA00022430"/>
    </source>
</evidence>
<dbReference type="HAMAP" id="MF_01033">
    <property type="entry name" value="LeuB_type1"/>
    <property type="match status" value="1"/>
</dbReference>
<evidence type="ECO:0000256" key="3">
    <source>
        <dbReference type="ARBA" id="ARBA00008319"/>
    </source>
</evidence>
<dbReference type="InterPro" id="IPR024084">
    <property type="entry name" value="IsoPropMal-DH-like_dom"/>
</dbReference>
<comment type="function">
    <text evidence="14">Catalyzes the oxidation of 3-carboxy-2-hydroxy-4-methylpentanoate (3-isopropylmalate) to 3-carboxy-4-methyl-2-oxopentanoate. The product decarboxylates to 4-methyl-2 oxopentanoate.</text>
</comment>